<evidence type="ECO:0000313" key="1">
    <source>
        <dbReference type="EMBL" id="OAT18829.1"/>
    </source>
</evidence>
<organism evidence="1 2">
    <name type="scientific">Buttiauxella noackiae ATCC 51607</name>
    <dbReference type="NCBI Taxonomy" id="1354255"/>
    <lineage>
        <taxon>Bacteria</taxon>
        <taxon>Pseudomonadati</taxon>
        <taxon>Pseudomonadota</taxon>
        <taxon>Gammaproteobacteria</taxon>
        <taxon>Enterobacterales</taxon>
        <taxon>Enterobacteriaceae</taxon>
        <taxon>Buttiauxella</taxon>
    </lineage>
</organism>
<evidence type="ECO:0000313" key="2">
    <source>
        <dbReference type="Proteomes" id="UP000078286"/>
    </source>
</evidence>
<dbReference type="Pfam" id="PF06892">
    <property type="entry name" value="Phage_CP76"/>
    <property type="match status" value="1"/>
</dbReference>
<comment type="caution">
    <text evidence="1">The sequence shown here is derived from an EMBL/GenBank/DDBJ whole genome shotgun (WGS) entry which is preliminary data.</text>
</comment>
<accession>A0A1B7HT61</accession>
<protein>
    <submittedName>
        <fullName evidence="1">Regulatory protein CII</fullName>
    </submittedName>
</protein>
<keyword evidence="2" id="KW-1185">Reference proteome</keyword>
<name>A0A1B7HT61_9ENTR</name>
<dbReference type="InterPro" id="IPR009679">
    <property type="entry name" value="Phage_186_CII-like"/>
</dbReference>
<dbReference type="RefSeq" id="WP_064554415.1">
    <property type="nucleotide sequence ID" value="NZ_LXEO01000017.1"/>
</dbReference>
<proteinExistence type="predicted"/>
<gene>
    <name evidence="1" type="ORF">M979_1653</name>
</gene>
<sequence>MFDYQVSKQPHYEDACRNFATKHNLAELAEKLGMRPQVLRNKLNPEQPHQLNIPELMALTDVTEDPSLVDGFLAQLHCLPCVPTNELADDKLQLYALKATAEVGQIAAGAVSEEKLTASRKHSMVESVNSGIRYLSLAALTMHARLQTNPAMNSVVDTVSGLSASFGLI</sequence>
<dbReference type="GO" id="GO:0003677">
    <property type="term" value="F:DNA binding"/>
    <property type="evidence" value="ECO:0007669"/>
    <property type="project" value="InterPro"/>
</dbReference>
<reference evidence="1 2" key="1">
    <citation type="submission" date="2016-04" db="EMBL/GenBank/DDBJ databases">
        <title>ATOL: Assembling a taxonomically balanced genome-scale reconstruction of the evolutionary history of the Enterobacteriaceae.</title>
        <authorList>
            <person name="Plunkett G.III."/>
            <person name="Neeno-Eckwall E.C."/>
            <person name="Glasner J.D."/>
            <person name="Perna N.T."/>
        </authorList>
    </citation>
    <scope>NUCLEOTIDE SEQUENCE [LARGE SCALE GENOMIC DNA]</scope>
    <source>
        <strain evidence="1 2">ATCC 51607</strain>
    </source>
</reference>
<dbReference type="AlphaFoldDB" id="A0A1B7HT61"/>
<dbReference type="PATRIC" id="fig|1354255.3.peg.1708"/>
<dbReference type="EMBL" id="LXEO01000017">
    <property type="protein sequence ID" value="OAT18829.1"/>
    <property type="molecule type" value="Genomic_DNA"/>
</dbReference>
<dbReference type="Proteomes" id="UP000078286">
    <property type="component" value="Unassembled WGS sequence"/>
</dbReference>